<dbReference type="HOGENOM" id="CLU_025996_4_0_5"/>
<gene>
    <name evidence="2" type="ORF">ME5_01585</name>
</gene>
<dbReference type="PANTHER" id="PTHR22916:SF3">
    <property type="entry name" value="UDP-GLCNAC:BETAGAL BETA-1,3-N-ACETYLGLUCOSAMINYLTRANSFERASE-LIKE PROTEIN 1"/>
    <property type="match status" value="1"/>
</dbReference>
<keyword evidence="3" id="KW-1185">Reference proteome</keyword>
<organism evidence="2 3">
    <name type="scientific">Bartonella tamiae Th239</name>
    <dbReference type="NCBI Taxonomy" id="1094558"/>
    <lineage>
        <taxon>Bacteria</taxon>
        <taxon>Pseudomonadati</taxon>
        <taxon>Pseudomonadota</taxon>
        <taxon>Alphaproteobacteria</taxon>
        <taxon>Hyphomicrobiales</taxon>
        <taxon>Bartonellaceae</taxon>
        <taxon>Bartonella</taxon>
    </lineage>
</organism>
<dbReference type="InterPro" id="IPR001173">
    <property type="entry name" value="Glyco_trans_2-like"/>
</dbReference>
<dbReference type="STRING" id="1094558.ME5_01585"/>
<evidence type="ECO:0000259" key="1">
    <source>
        <dbReference type="Pfam" id="PF00535"/>
    </source>
</evidence>
<dbReference type="CDD" id="cd00761">
    <property type="entry name" value="Glyco_tranf_GTA_type"/>
    <property type="match status" value="1"/>
</dbReference>
<dbReference type="OrthoDB" id="7265025at2"/>
<evidence type="ECO:0000313" key="3">
    <source>
        <dbReference type="Proteomes" id="UP000008952"/>
    </source>
</evidence>
<accession>J0R0J8</accession>
<dbReference type="Pfam" id="PF00535">
    <property type="entry name" value="Glycos_transf_2"/>
    <property type="match status" value="1"/>
</dbReference>
<dbReference type="Proteomes" id="UP000008952">
    <property type="component" value="Unassembled WGS sequence"/>
</dbReference>
<protein>
    <recommendedName>
        <fullName evidence="1">Glycosyltransferase 2-like domain-containing protein</fullName>
    </recommendedName>
</protein>
<dbReference type="GO" id="GO:0016758">
    <property type="term" value="F:hexosyltransferase activity"/>
    <property type="evidence" value="ECO:0007669"/>
    <property type="project" value="UniProtKB-ARBA"/>
</dbReference>
<comment type="caution">
    <text evidence="2">The sequence shown here is derived from an EMBL/GenBank/DDBJ whole genome shotgun (WGS) entry which is preliminary data.</text>
</comment>
<name>J0R0J8_9HYPH</name>
<feature type="domain" description="Glycosyltransferase 2-like" evidence="1">
    <location>
        <begin position="9"/>
        <end position="124"/>
    </location>
</feature>
<dbReference type="EMBL" id="AIMB01000008">
    <property type="protein sequence ID" value="EJF89034.1"/>
    <property type="molecule type" value="Genomic_DNA"/>
</dbReference>
<sequence length="349" mass="41355">MDKIDKKLTIVMAVYNKENLIKRAIDSILCQETDYLYKIVIIDDCSSDGSQIVIEEYKKQYPNIIEFHQNKKNMRYFGAVLTGCKKITTPYWTVLDPDDYWTDKKHLNDAVEFLENNEDYALYASNAMMLSDTGKEMGVISPLFSCPNYSLKTSDICPYTHTSATFYRNYYTPTDIADLKKYINTPYEKVIEGDSFRNFWHLNKGKGFYCSTIKSVYEVDQKGIYSILSDIQKDILNAKLFYFCYLFFDKNIEFKFLKTTHFFLRKIYSSLAFIDLDQKVKNEVFDLSNIVFFINKECSQVVPVNIIREKQNKRYYLFKFIPILNVKYRKNICRVYIFGFIPILKIRYK</sequence>
<dbReference type="PANTHER" id="PTHR22916">
    <property type="entry name" value="GLYCOSYLTRANSFERASE"/>
    <property type="match status" value="1"/>
</dbReference>
<dbReference type="InterPro" id="IPR029044">
    <property type="entry name" value="Nucleotide-diphossugar_trans"/>
</dbReference>
<dbReference type="SUPFAM" id="SSF53448">
    <property type="entry name" value="Nucleotide-diphospho-sugar transferases"/>
    <property type="match status" value="1"/>
</dbReference>
<proteinExistence type="predicted"/>
<dbReference type="PATRIC" id="fig|1094558.3.peg.1695"/>
<dbReference type="AlphaFoldDB" id="J0R0J8"/>
<evidence type="ECO:0000313" key="2">
    <source>
        <dbReference type="EMBL" id="EJF89034.1"/>
    </source>
</evidence>
<reference evidence="2 3" key="1">
    <citation type="submission" date="2012-03" db="EMBL/GenBank/DDBJ databases">
        <title>The Genome Sequence of Bartonella tamiae Th239.</title>
        <authorList>
            <consortium name="The Broad Institute Genome Sequencing Platform"/>
            <consortium name="The Broad Institute Genome Sequencing Center for Infectious Disease"/>
            <person name="Feldgarden M."/>
            <person name="Kirby J."/>
            <person name="Kosoy M."/>
            <person name="Birtles R."/>
            <person name="Probert W.S."/>
            <person name="Chiaraviglio L."/>
            <person name="Young S.K."/>
            <person name="Zeng Q."/>
            <person name="Gargeya S."/>
            <person name="Fitzgerald M."/>
            <person name="Haas B."/>
            <person name="Abouelleil A."/>
            <person name="Alvarado L."/>
            <person name="Arachchi H.M."/>
            <person name="Berlin A."/>
            <person name="Chapman S.B."/>
            <person name="Gearin G."/>
            <person name="Goldberg J."/>
            <person name="Griggs A."/>
            <person name="Gujja S."/>
            <person name="Hansen M."/>
            <person name="Heiman D."/>
            <person name="Howarth C."/>
            <person name="Larimer J."/>
            <person name="Lui A."/>
            <person name="MacDonald P.J.P."/>
            <person name="McCowen C."/>
            <person name="Montmayeur A."/>
            <person name="Murphy C."/>
            <person name="Neiman D."/>
            <person name="Pearson M."/>
            <person name="Priest M."/>
            <person name="Roberts A."/>
            <person name="Saif S."/>
            <person name="Shea T."/>
            <person name="Sisk P."/>
            <person name="Stolte C."/>
            <person name="Sykes S."/>
            <person name="Wortman J."/>
            <person name="Nusbaum C."/>
            <person name="Birren B."/>
        </authorList>
    </citation>
    <scope>NUCLEOTIDE SEQUENCE [LARGE SCALE GENOMIC DNA]</scope>
    <source>
        <strain evidence="2 3">Th239</strain>
    </source>
</reference>
<dbReference type="eggNOG" id="COG0463">
    <property type="taxonomic scope" value="Bacteria"/>
</dbReference>
<dbReference type="Gene3D" id="3.90.550.10">
    <property type="entry name" value="Spore Coat Polysaccharide Biosynthesis Protein SpsA, Chain A"/>
    <property type="match status" value="1"/>
</dbReference>